<dbReference type="Gene3D" id="1.20.1260.10">
    <property type="match status" value="1"/>
</dbReference>
<dbReference type="RefSeq" id="WP_373657294.1">
    <property type="nucleotide sequence ID" value="NZ_JBGUAW010000015.1"/>
</dbReference>
<comment type="caution">
    <text evidence="1">The sequence shown here is derived from an EMBL/GenBank/DDBJ whole genome shotgun (WGS) entry which is preliminary data.</text>
</comment>
<dbReference type="InterPro" id="IPR009078">
    <property type="entry name" value="Ferritin-like_SF"/>
</dbReference>
<dbReference type="EMBL" id="JBGUAW010000015">
    <property type="protein sequence ID" value="MFA9462504.1"/>
    <property type="molecule type" value="Genomic_DNA"/>
</dbReference>
<evidence type="ECO:0000313" key="2">
    <source>
        <dbReference type="Proteomes" id="UP001575181"/>
    </source>
</evidence>
<sequence>MSDLTAPEIHALHEALDDEYRAWATYDQVLDDFGPVRPFSKIREAEARHIEALCTLFARYDLPIPDNPWPGKVDRYDSLRDACKAGVGAEIANGRLYDRLLHATAREDILAVFRNLQEASQQRHLPAFQRCAQGSVGGRGGAGRHRGGRERA</sequence>
<evidence type="ECO:0000313" key="1">
    <source>
        <dbReference type="EMBL" id="MFA9462504.1"/>
    </source>
</evidence>
<dbReference type="CDD" id="cd01048">
    <property type="entry name" value="Ferritin_like_AB2"/>
    <property type="match status" value="1"/>
</dbReference>
<dbReference type="InterPro" id="IPR012347">
    <property type="entry name" value="Ferritin-like"/>
</dbReference>
<protein>
    <submittedName>
        <fullName evidence="1">DUF2202 domain-containing protein</fullName>
    </submittedName>
</protein>
<reference evidence="1 2" key="1">
    <citation type="submission" date="2024-08" db="EMBL/GenBank/DDBJ databases">
        <title>Whole-genome sequencing of halo(alkali)philic microorganisms from hypersaline lakes.</title>
        <authorList>
            <person name="Sorokin D.Y."/>
            <person name="Merkel A.Y."/>
            <person name="Messina E."/>
            <person name="Yakimov M."/>
        </authorList>
    </citation>
    <scope>NUCLEOTIDE SEQUENCE [LARGE SCALE GENOMIC DNA]</scope>
    <source>
        <strain evidence="1 2">Cl-TMA</strain>
    </source>
</reference>
<keyword evidence="2" id="KW-1185">Reference proteome</keyword>
<proteinExistence type="predicted"/>
<organism evidence="1 2">
    <name type="scientific">Thiohalorhabdus methylotrophus</name>
    <dbReference type="NCBI Taxonomy" id="3242694"/>
    <lineage>
        <taxon>Bacteria</taxon>
        <taxon>Pseudomonadati</taxon>
        <taxon>Pseudomonadota</taxon>
        <taxon>Gammaproteobacteria</taxon>
        <taxon>Thiohalorhabdales</taxon>
        <taxon>Thiohalorhabdaceae</taxon>
        <taxon>Thiohalorhabdus</taxon>
    </lineage>
</organism>
<accession>A0ABV4U0Z5</accession>
<name>A0ABV4U0Z5_9GAMM</name>
<dbReference type="InterPro" id="IPR019243">
    <property type="entry name" value="DUF2202"/>
</dbReference>
<dbReference type="SUPFAM" id="SSF47240">
    <property type="entry name" value="Ferritin-like"/>
    <property type="match status" value="1"/>
</dbReference>
<dbReference type="Proteomes" id="UP001575181">
    <property type="component" value="Unassembled WGS sequence"/>
</dbReference>
<gene>
    <name evidence="1" type="ORF">ACERLL_16980</name>
</gene>